<organism evidence="11 12">
    <name type="scientific">Streptomyces reniochalinae</name>
    <dbReference type="NCBI Taxonomy" id="2250578"/>
    <lineage>
        <taxon>Bacteria</taxon>
        <taxon>Bacillati</taxon>
        <taxon>Actinomycetota</taxon>
        <taxon>Actinomycetes</taxon>
        <taxon>Kitasatosporales</taxon>
        <taxon>Streptomycetaceae</taxon>
        <taxon>Streptomyces</taxon>
    </lineage>
</organism>
<keyword evidence="4 10" id="KW-0808">Transferase</keyword>
<evidence type="ECO:0000256" key="1">
    <source>
        <dbReference type="ARBA" id="ARBA00004761"/>
    </source>
</evidence>
<keyword evidence="6 10" id="KW-0418">Kinase</keyword>
<dbReference type="AlphaFoldDB" id="A0A367F6C0"/>
<dbReference type="EC" id="2.7.1.12" evidence="3 10"/>
<dbReference type="GO" id="GO:0005524">
    <property type="term" value="F:ATP binding"/>
    <property type="evidence" value="ECO:0007669"/>
    <property type="project" value="UniProtKB-KW"/>
</dbReference>
<dbReference type="SUPFAM" id="SSF52540">
    <property type="entry name" value="P-loop containing nucleoside triphosphate hydrolases"/>
    <property type="match status" value="1"/>
</dbReference>
<evidence type="ECO:0000313" key="12">
    <source>
        <dbReference type="Proteomes" id="UP000253507"/>
    </source>
</evidence>
<evidence type="ECO:0000256" key="2">
    <source>
        <dbReference type="ARBA" id="ARBA00008420"/>
    </source>
</evidence>
<sequence>MGVSGSGKSTVGEWLAEALGVPFADADAFHPRHNIEKMSAGVPLDDADRAPWLDAMADWLARHGESGAVLVCSALKHRYRDRLRQVSSRLFFLHTEGSFELIAERVARRKGHFMPPSLLRSQFEALEPLGADERGAAVSVAGTPEETRAEALAVLERAGVC</sequence>
<dbReference type="InterPro" id="IPR006001">
    <property type="entry name" value="Therm_gnt_kin"/>
</dbReference>
<dbReference type="OrthoDB" id="9795716at2"/>
<evidence type="ECO:0000313" key="11">
    <source>
        <dbReference type="EMBL" id="RCG25295.1"/>
    </source>
</evidence>
<evidence type="ECO:0000256" key="3">
    <source>
        <dbReference type="ARBA" id="ARBA00012054"/>
    </source>
</evidence>
<keyword evidence="12" id="KW-1185">Reference proteome</keyword>
<evidence type="ECO:0000256" key="9">
    <source>
        <dbReference type="ARBA" id="ARBA00048090"/>
    </source>
</evidence>
<evidence type="ECO:0000256" key="6">
    <source>
        <dbReference type="ARBA" id="ARBA00022777"/>
    </source>
</evidence>
<name>A0A367F6C0_9ACTN</name>
<dbReference type="NCBIfam" id="TIGR01313">
    <property type="entry name" value="therm_gnt_kin"/>
    <property type="match status" value="1"/>
</dbReference>
<evidence type="ECO:0000256" key="10">
    <source>
        <dbReference type="RuleBase" id="RU363066"/>
    </source>
</evidence>
<gene>
    <name evidence="11" type="ORF">DQ392_01200</name>
</gene>
<keyword evidence="5 10" id="KW-0547">Nucleotide-binding</keyword>
<evidence type="ECO:0000256" key="5">
    <source>
        <dbReference type="ARBA" id="ARBA00022741"/>
    </source>
</evidence>
<dbReference type="PANTHER" id="PTHR43442">
    <property type="entry name" value="GLUCONOKINASE-RELATED"/>
    <property type="match status" value="1"/>
</dbReference>
<dbReference type="InterPro" id="IPR031322">
    <property type="entry name" value="Shikimate/glucono_kinase"/>
</dbReference>
<dbReference type="Gene3D" id="3.40.50.300">
    <property type="entry name" value="P-loop containing nucleotide triphosphate hydrolases"/>
    <property type="match status" value="1"/>
</dbReference>
<accession>A0A367F6C0</accession>
<proteinExistence type="inferred from homology"/>
<evidence type="ECO:0000256" key="4">
    <source>
        <dbReference type="ARBA" id="ARBA00022679"/>
    </source>
</evidence>
<dbReference type="PANTHER" id="PTHR43442:SF3">
    <property type="entry name" value="GLUCONOKINASE-RELATED"/>
    <property type="match status" value="1"/>
</dbReference>
<keyword evidence="8" id="KW-0311">Gluconate utilization</keyword>
<dbReference type="GO" id="GO:0005737">
    <property type="term" value="C:cytoplasm"/>
    <property type="evidence" value="ECO:0007669"/>
    <property type="project" value="TreeGrafter"/>
</dbReference>
<dbReference type="Proteomes" id="UP000253507">
    <property type="component" value="Unassembled WGS sequence"/>
</dbReference>
<dbReference type="RefSeq" id="WP_114013689.1">
    <property type="nucleotide sequence ID" value="NZ_QOIM01000018.1"/>
</dbReference>
<dbReference type="InterPro" id="IPR027417">
    <property type="entry name" value="P-loop_NTPase"/>
</dbReference>
<comment type="pathway">
    <text evidence="1">Carbohydrate acid metabolism.</text>
</comment>
<dbReference type="GO" id="GO:0019521">
    <property type="term" value="P:D-gluconate metabolic process"/>
    <property type="evidence" value="ECO:0007669"/>
    <property type="project" value="UniProtKB-KW"/>
</dbReference>
<comment type="catalytic activity">
    <reaction evidence="9 10">
        <text>D-gluconate + ATP = 6-phospho-D-gluconate + ADP + H(+)</text>
        <dbReference type="Rhea" id="RHEA:19433"/>
        <dbReference type="ChEBI" id="CHEBI:15378"/>
        <dbReference type="ChEBI" id="CHEBI:18391"/>
        <dbReference type="ChEBI" id="CHEBI:30616"/>
        <dbReference type="ChEBI" id="CHEBI:58759"/>
        <dbReference type="ChEBI" id="CHEBI:456216"/>
        <dbReference type="EC" id="2.7.1.12"/>
    </reaction>
</comment>
<protein>
    <recommendedName>
        <fullName evidence="3 10">Gluconokinase</fullName>
        <ecNumber evidence="3 10">2.7.1.12</ecNumber>
    </recommendedName>
</protein>
<dbReference type="GO" id="GO:0046316">
    <property type="term" value="F:gluconokinase activity"/>
    <property type="evidence" value="ECO:0007669"/>
    <property type="project" value="UniProtKB-EC"/>
</dbReference>
<keyword evidence="7 10" id="KW-0067">ATP-binding</keyword>
<evidence type="ECO:0000256" key="7">
    <source>
        <dbReference type="ARBA" id="ARBA00022840"/>
    </source>
</evidence>
<comment type="similarity">
    <text evidence="2 10">Belongs to the gluconokinase GntK/GntV family.</text>
</comment>
<dbReference type="FunFam" id="3.40.50.300:FF:000522">
    <property type="entry name" value="Gluconokinase"/>
    <property type="match status" value="1"/>
</dbReference>
<evidence type="ECO:0000256" key="8">
    <source>
        <dbReference type="ARBA" id="ARBA00023064"/>
    </source>
</evidence>
<dbReference type="Pfam" id="PF01202">
    <property type="entry name" value="SKI"/>
    <property type="match status" value="1"/>
</dbReference>
<dbReference type="CDD" id="cd02021">
    <property type="entry name" value="GntK"/>
    <property type="match status" value="1"/>
</dbReference>
<reference evidence="11 12" key="1">
    <citation type="submission" date="2018-06" db="EMBL/GenBank/DDBJ databases">
        <title>Streptomyces reniochalinae sp. nov. and Streptomyces diacarnus sp. nov. from marine sponges.</title>
        <authorList>
            <person name="Li L."/>
        </authorList>
    </citation>
    <scope>NUCLEOTIDE SEQUENCE [LARGE SCALE GENOMIC DNA]</scope>
    <source>
        <strain evidence="11 12">LHW50302</strain>
    </source>
</reference>
<dbReference type="EMBL" id="QOIM01000018">
    <property type="protein sequence ID" value="RCG25295.1"/>
    <property type="molecule type" value="Genomic_DNA"/>
</dbReference>
<comment type="caution">
    <text evidence="11">The sequence shown here is derived from an EMBL/GenBank/DDBJ whole genome shotgun (WGS) entry which is preliminary data.</text>
</comment>